<sequence length="192" mass="22218">MEPSKPRPKLTREQRQQVEDLFRQEYDELSKYASSISSGRPHEAEDLVQTTFHEAIRAWRTVGEFGPDERRMWLRRVLKNKAIDVWRKQNVIDLTADLPGRQCRSDDLGERAQLAIALSSCWKVIEQMPRTRRLVASLTWGESWTTERVAERLGMAPSTVRGHLREARKQLRATVGHLVSFIDDEEGQEPAP</sequence>
<dbReference type="GO" id="GO:0006352">
    <property type="term" value="P:DNA-templated transcription initiation"/>
    <property type="evidence" value="ECO:0007669"/>
    <property type="project" value="InterPro"/>
</dbReference>
<dbReference type="Gene3D" id="1.10.10.10">
    <property type="entry name" value="Winged helix-like DNA-binding domain superfamily/Winged helix DNA-binding domain"/>
    <property type="match status" value="1"/>
</dbReference>
<organism evidence="8 9">
    <name type="scientific">Spongiactinospora rosea</name>
    <dbReference type="NCBI Taxonomy" id="2248750"/>
    <lineage>
        <taxon>Bacteria</taxon>
        <taxon>Bacillati</taxon>
        <taxon>Actinomycetota</taxon>
        <taxon>Actinomycetes</taxon>
        <taxon>Streptosporangiales</taxon>
        <taxon>Streptosporangiaceae</taxon>
        <taxon>Spongiactinospora</taxon>
    </lineage>
</organism>
<evidence type="ECO:0008006" key="10">
    <source>
        <dbReference type="Google" id="ProtNLM"/>
    </source>
</evidence>
<dbReference type="InterPro" id="IPR013325">
    <property type="entry name" value="RNA_pol_sigma_r2"/>
</dbReference>
<protein>
    <recommendedName>
        <fullName evidence="10">RNA polymerase sigma-70 factor (ECF subfamily)</fullName>
    </recommendedName>
</protein>
<evidence type="ECO:0000313" key="8">
    <source>
        <dbReference type="EMBL" id="RBQ19423.1"/>
    </source>
</evidence>
<dbReference type="GO" id="GO:0003677">
    <property type="term" value="F:DNA binding"/>
    <property type="evidence" value="ECO:0007669"/>
    <property type="project" value="UniProtKB-KW"/>
</dbReference>
<keyword evidence="5" id="KW-0804">Transcription</keyword>
<evidence type="ECO:0000256" key="2">
    <source>
        <dbReference type="ARBA" id="ARBA00023015"/>
    </source>
</evidence>
<evidence type="ECO:0000256" key="3">
    <source>
        <dbReference type="ARBA" id="ARBA00023082"/>
    </source>
</evidence>
<evidence type="ECO:0000256" key="4">
    <source>
        <dbReference type="ARBA" id="ARBA00023125"/>
    </source>
</evidence>
<comment type="caution">
    <text evidence="8">The sequence shown here is derived from an EMBL/GenBank/DDBJ whole genome shotgun (WGS) entry which is preliminary data.</text>
</comment>
<dbReference type="AlphaFoldDB" id="A0A366M0W0"/>
<dbReference type="InterPro" id="IPR007627">
    <property type="entry name" value="RNA_pol_sigma70_r2"/>
</dbReference>
<dbReference type="PANTHER" id="PTHR43133">
    <property type="entry name" value="RNA POLYMERASE ECF-TYPE SIGMA FACTO"/>
    <property type="match status" value="1"/>
</dbReference>
<reference evidence="8 9" key="1">
    <citation type="submission" date="2018-06" db="EMBL/GenBank/DDBJ databases">
        <title>Sphaerisporangium craniellae sp. nov., isolated from a marine sponge in the South China Sea.</title>
        <authorList>
            <person name="Li L."/>
        </authorList>
    </citation>
    <scope>NUCLEOTIDE SEQUENCE [LARGE SCALE GENOMIC DNA]</scope>
    <source>
        <strain evidence="8 9">LHW63015</strain>
    </source>
</reference>
<dbReference type="Pfam" id="PF04542">
    <property type="entry name" value="Sigma70_r2"/>
    <property type="match status" value="1"/>
</dbReference>
<keyword evidence="9" id="KW-1185">Reference proteome</keyword>
<proteinExistence type="inferred from homology"/>
<evidence type="ECO:0000256" key="1">
    <source>
        <dbReference type="ARBA" id="ARBA00010641"/>
    </source>
</evidence>
<evidence type="ECO:0000259" key="6">
    <source>
        <dbReference type="Pfam" id="PF04542"/>
    </source>
</evidence>
<dbReference type="NCBIfam" id="TIGR02937">
    <property type="entry name" value="sigma70-ECF"/>
    <property type="match status" value="1"/>
</dbReference>
<keyword evidence="3" id="KW-0731">Sigma factor</keyword>
<keyword evidence="4" id="KW-0238">DNA-binding</keyword>
<dbReference type="Proteomes" id="UP000253303">
    <property type="component" value="Unassembled WGS sequence"/>
</dbReference>
<feature type="domain" description="RNA polymerase sigma-70 region 4" evidence="7">
    <location>
        <begin position="125"/>
        <end position="173"/>
    </location>
</feature>
<dbReference type="OrthoDB" id="3693163at2"/>
<dbReference type="SUPFAM" id="SSF88659">
    <property type="entry name" value="Sigma3 and sigma4 domains of RNA polymerase sigma factors"/>
    <property type="match status" value="1"/>
</dbReference>
<dbReference type="RefSeq" id="WP_113981484.1">
    <property type="nucleotide sequence ID" value="NZ_QMEY01000005.1"/>
</dbReference>
<accession>A0A366M0W0</accession>
<evidence type="ECO:0000256" key="5">
    <source>
        <dbReference type="ARBA" id="ARBA00023163"/>
    </source>
</evidence>
<evidence type="ECO:0000313" key="9">
    <source>
        <dbReference type="Proteomes" id="UP000253303"/>
    </source>
</evidence>
<dbReference type="EMBL" id="QMEY01000005">
    <property type="protein sequence ID" value="RBQ19423.1"/>
    <property type="molecule type" value="Genomic_DNA"/>
</dbReference>
<dbReference type="InterPro" id="IPR036388">
    <property type="entry name" value="WH-like_DNA-bd_sf"/>
</dbReference>
<dbReference type="InterPro" id="IPR013324">
    <property type="entry name" value="RNA_pol_sigma_r3/r4-like"/>
</dbReference>
<comment type="similarity">
    <text evidence="1">Belongs to the sigma-70 factor family. ECF subfamily.</text>
</comment>
<evidence type="ECO:0000259" key="7">
    <source>
        <dbReference type="Pfam" id="PF04545"/>
    </source>
</evidence>
<name>A0A366M0W0_9ACTN</name>
<dbReference type="SUPFAM" id="SSF88946">
    <property type="entry name" value="Sigma2 domain of RNA polymerase sigma factors"/>
    <property type="match status" value="1"/>
</dbReference>
<dbReference type="Pfam" id="PF04545">
    <property type="entry name" value="Sigma70_r4"/>
    <property type="match status" value="1"/>
</dbReference>
<dbReference type="GO" id="GO:0016987">
    <property type="term" value="F:sigma factor activity"/>
    <property type="evidence" value="ECO:0007669"/>
    <property type="project" value="UniProtKB-KW"/>
</dbReference>
<dbReference type="InterPro" id="IPR039425">
    <property type="entry name" value="RNA_pol_sigma-70-like"/>
</dbReference>
<feature type="domain" description="RNA polymerase sigma-70 region 2" evidence="6">
    <location>
        <begin position="21"/>
        <end position="90"/>
    </location>
</feature>
<keyword evidence="2" id="KW-0805">Transcription regulation</keyword>
<gene>
    <name evidence="8" type="ORF">DP939_16040</name>
</gene>
<dbReference type="PANTHER" id="PTHR43133:SF8">
    <property type="entry name" value="RNA POLYMERASE SIGMA FACTOR HI_1459-RELATED"/>
    <property type="match status" value="1"/>
</dbReference>
<dbReference type="InterPro" id="IPR007630">
    <property type="entry name" value="RNA_pol_sigma70_r4"/>
</dbReference>
<dbReference type="InterPro" id="IPR014284">
    <property type="entry name" value="RNA_pol_sigma-70_dom"/>
</dbReference>
<dbReference type="Gene3D" id="1.10.1740.10">
    <property type="match status" value="1"/>
</dbReference>